<dbReference type="InterPro" id="IPR050656">
    <property type="entry name" value="PINX1"/>
</dbReference>
<dbReference type="InterPro" id="IPR058719">
    <property type="entry name" value="WHD_LYAR"/>
</dbReference>
<dbReference type="AlphaFoldDB" id="A0A2I0AX82"/>
<evidence type="ECO:0000259" key="3">
    <source>
        <dbReference type="PROSITE" id="PS50174"/>
    </source>
</evidence>
<feature type="domain" description="G-patch" evidence="3">
    <location>
        <begin position="15"/>
        <end position="61"/>
    </location>
</feature>
<dbReference type="Proteomes" id="UP000236161">
    <property type="component" value="Unassembled WGS sequence"/>
</dbReference>
<dbReference type="EMBL" id="KZ451942">
    <property type="protein sequence ID" value="PKA60154.1"/>
    <property type="molecule type" value="Genomic_DNA"/>
</dbReference>
<reference evidence="4 5" key="1">
    <citation type="journal article" date="2017" name="Nature">
        <title>The Apostasia genome and the evolution of orchids.</title>
        <authorList>
            <person name="Zhang G.Q."/>
            <person name="Liu K.W."/>
            <person name="Li Z."/>
            <person name="Lohaus R."/>
            <person name="Hsiao Y.Y."/>
            <person name="Niu S.C."/>
            <person name="Wang J.Y."/>
            <person name="Lin Y.C."/>
            <person name="Xu Q."/>
            <person name="Chen L.J."/>
            <person name="Yoshida K."/>
            <person name="Fujiwara S."/>
            <person name="Wang Z.W."/>
            <person name="Zhang Y.Q."/>
            <person name="Mitsuda N."/>
            <person name="Wang M."/>
            <person name="Liu G.H."/>
            <person name="Pecoraro L."/>
            <person name="Huang H.X."/>
            <person name="Xiao X.J."/>
            <person name="Lin M."/>
            <person name="Wu X.Y."/>
            <person name="Wu W.L."/>
            <person name="Chen Y.Y."/>
            <person name="Chang S.B."/>
            <person name="Sakamoto S."/>
            <person name="Ohme-Takagi M."/>
            <person name="Yagi M."/>
            <person name="Zeng S.J."/>
            <person name="Shen C.Y."/>
            <person name="Yeh C.M."/>
            <person name="Luo Y.B."/>
            <person name="Tsai W.C."/>
            <person name="Van de Peer Y."/>
            <person name="Liu Z.J."/>
        </authorList>
    </citation>
    <scope>NUCLEOTIDE SEQUENCE [LARGE SCALE GENOMIC DNA]</scope>
    <source>
        <strain evidence="5">cv. Shenzhen</strain>
        <tissue evidence="4">Stem</tissue>
    </source>
</reference>
<dbReference type="STRING" id="1088818.A0A2I0AX82"/>
<dbReference type="Pfam" id="PF01585">
    <property type="entry name" value="G-patch"/>
    <property type="match status" value="1"/>
</dbReference>
<evidence type="ECO:0000256" key="1">
    <source>
        <dbReference type="ARBA" id="ARBA00004123"/>
    </source>
</evidence>
<proteinExistence type="predicted"/>
<dbReference type="PROSITE" id="PS50174">
    <property type="entry name" value="G_PATCH"/>
    <property type="match status" value="1"/>
</dbReference>
<sequence>MASPEAPLCYSGVARQSAAFRLMKQMGWEEGEGLGKEKQGIKRHVGVKNKQDTKGIGLDKACDNWVFDTSQFDNILKRLKVQVTQPDDKGEVPETIDEQAGKDKDLAAFVTNMKASRPQGRYKKGERGKAVNAYSAKDLQGILVNRYEQNTKVDHVSNVEPELTEFSDSDMSKQFGSKVEEKLDQWWGQKYGFVSGGFLGARSYSTKSSQNEESQYIVSAERNAFAEEDQENLYKLVQDKATSGKQGLGNKNKPKKVAGSYWKGTKTSFGDNSEECSDDFGGSTVQKKIDLEVKVNTAGRPKLKKLCKKLLQQAPCHSLKLKKLKVLLEAHSESVFSNYSSKEALSYLKQKLEGSNSFHVEGRRVNLIL</sequence>
<dbReference type="GO" id="GO:0003676">
    <property type="term" value="F:nucleic acid binding"/>
    <property type="evidence" value="ECO:0007669"/>
    <property type="project" value="InterPro"/>
</dbReference>
<evidence type="ECO:0000256" key="2">
    <source>
        <dbReference type="ARBA" id="ARBA00023242"/>
    </source>
</evidence>
<dbReference type="InterPro" id="IPR000467">
    <property type="entry name" value="G_patch_dom"/>
</dbReference>
<keyword evidence="2" id="KW-0539">Nucleus</keyword>
<protein>
    <recommendedName>
        <fullName evidence="3">G-patch domain-containing protein</fullName>
    </recommendedName>
</protein>
<dbReference type="GO" id="GO:0005730">
    <property type="term" value="C:nucleolus"/>
    <property type="evidence" value="ECO:0007669"/>
    <property type="project" value="TreeGrafter"/>
</dbReference>
<dbReference type="SMART" id="SM00443">
    <property type="entry name" value="G_patch"/>
    <property type="match status" value="1"/>
</dbReference>
<gene>
    <name evidence="4" type="ORF">AXF42_Ash009838</name>
</gene>
<organism evidence="4 5">
    <name type="scientific">Apostasia shenzhenica</name>
    <dbReference type="NCBI Taxonomy" id="1088818"/>
    <lineage>
        <taxon>Eukaryota</taxon>
        <taxon>Viridiplantae</taxon>
        <taxon>Streptophyta</taxon>
        <taxon>Embryophyta</taxon>
        <taxon>Tracheophyta</taxon>
        <taxon>Spermatophyta</taxon>
        <taxon>Magnoliopsida</taxon>
        <taxon>Liliopsida</taxon>
        <taxon>Asparagales</taxon>
        <taxon>Orchidaceae</taxon>
        <taxon>Apostasioideae</taxon>
        <taxon>Apostasia</taxon>
    </lineage>
</organism>
<evidence type="ECO:0000313" key="4">
    <source>
        <dbReference type="EMBL" id="PKA60154.1"/>
    </source>
</evidence>
<dbReference type="PANTHER" id="PTHR23149">
    <property type="entry name" value="G PATCH DOMAIN CONTAINING PROTEIN"/>
    <property type="match status" value="1"/>
</dbReference>
<evidence type="ECO:0000313" key="5">
    <source>
        <dbReference type="Proteomes" id="UP000236161"/>
    </source>
</evidence>
<dbReference type="PANTHER" id="PTHR23149:SF9">
    <property type="entry name" value="G PATCH DOMAIN-CONTAINING PROTEIN 4"/>
    <property type="match status" value="1"/>
</dbReference>
<dbReference type="Pfam" id="PF25879">
    <property type="entry name" value="WHD_LYAR"/>
    <property type="match status" value="1"/>
</dbReference>
<name>A0A2I0AX82_9ASPA</name>
<dbReference type="OrthoDB" id="29523at2759"/>
<comment type="subcellular location">
    <subcellularLocation>
        <location evidence="1">Nucleus</location>
    </subcellularLocation>
</comment>
<keyword evidence="5" id="KW-1185">Reference proteome</keyword>
<accession>A0A2I0AX82</accession>